<dbReference type="Proteomes" id="UP000635726">
    <property type="component" value="Unassembled WGS sequence"/>
</dbReference>
<sequence length="97" mass="11244">MYRRDRAARYRDGVALYCVEFWQPYPLQYLGNLGFHDTVTDALNACQQHSGTPLRWRMPVQGHFVAANEYAEYRIVRLGAEEERLLPRRNPQGSAGT</sequence>
<comment type="caution">
    <text evidence="1">The sequence shown here is derived from an EMBL/GenBank/DDBJ whole genome shotgun (WGS) entry which is preliminary data.</text>
</comment>
<keyword evidence="2" id="KW-1185">Reference proteome</keyword>
<organism evidence="1 2">
    <name type="scientific">Deinococcus aquiradiocola</name>
    <dbReference type="NCBI Taxonomy" id="393059"/>
    <lineage>
        <taxon>Bacteria</taxon>
        <taxon>Thermotogati</taxon>
        <taxon>Deinococcota</taxon>
        <taxon>Deinococci</taxon>
        <taxon>Deinococcales</taxon>
        <taxon>Deinococcaceae</taxon>
        <taxon>Deinococcus</taxon>
    </lineage>
</organism>
<dbReference type="EMBL" id="BMOE01000001">
    <property type="protein sequence ID" value="GGJ61154.1"/>
    <property type="molecule type" value="Genomic_DNA"/>
</dbReference>
<evidence type="ECO:0000313" key="2">
    <source>
        <dbReference type="Proteomes" id="UP000635726"/>
    </source>
</evidence>
<dbReference type="RefSeq" id="WP_188960291.1">
    <property type="nucleotide sequence ID" value="NZ_BMOE01000001.1"/>
</dbReference>
<accession>A0A917UJ41</accession>
<reference evidence="1" key="2">
    <citation type="submission" date="2020-09" db="EMBL/GenBank/DDBJ databases">
        <authorList>
            <person name="Sun Q."/>
            <person name="Ohkuma M."/>
        </authorList>
    </citation>
    <scope>NUCLEOTIDE SEQUENCE</scope>
    <source>
        <strain evidence="1">JCM 14371</strain>
    </source>
</reference>
<dbReference type="AlphaFoldDB" id="A0A917UJ41"/>
<protein>
    <submittedName>
        <fullName evidence="1">Uncharacterized protein</fullName>
    </submittedName>
</protein>
<reference evidence="1" key="1">
    <citation type="journal article" date="2014" name="Int. J. Syst. Evol. Microbiol.">
        <title>Complete genome sequence of Corynebacterium casei LMG S-19264T (=DSM 44701T), isolated from a smear-ripened cheese.</title>
        <authorList>
            <consortium name="US DOE Joint Genome Institute (JGI-PGF)"/>
            <person name="Walter F."/>
            <person name="Albersmeier A."/>
            <person name="Kalinowski J."/>
            <person name="Ruckert C."/>
        </authorList>
    </citation>
    <scope>NUCLEOTIDE SEQUENCE</scope>
    <source>
        <strain evidence="1">JCM 14371</strain>
    </source>
</reference>
<gene>
    <name evidence="1" type="ORF">GCM10008939_01110</name>
</gene>
<evidence type="ECO:0000313" key="1">
    <source>
        <dbReference type="EMBL" id="GGJ61154.1"/>
    </source>
</evidence>
<name>A0A917UJ41_9DEIO</name>
<proteinExistence type="predicted"/>